<proteinExistence type="predicted"/>
<name>A0A818WL40_9BILA</name>
<gene>
    <name evidence="1" type="ORF">UXM345_LOCUS588</name>
</gene>
<protein>
    <submittedName>
        <fullName evidence="1">Uncharacterized protein</fullName>
    </submittedName>
</protein>
<evidence type="ECO:0000313" key="1">
    <source>
        <dbReference type="EMBL" id="CAF3727153.1"/>
    </source>
</evidence>
<dbReference type="AlphaFoldDB" id="A0A818WL40"/>
<accession>A0A818WL40</accession>
<evidence type="ECO:0000313" key="2">
    <source>
        <dbReference type="Proteomes" id="UP000663842"/>
    </source>
</evidence>
<comment type="caution">
    <text evidence="1">The sequence shown here is derived from an EMBL/GenBank/DDBJ whole genome shotgun (WGS) entry which is preliminary data.</text>
</comment>
<dbReference type="EMBL" id="CAJOBF010000025">
    <property type="protein sequence ID" value="CAF3727153.1"/>
    <property type="molecule type" value="Genomic_DNA"/>
</dbReference>
<organism evidence="1 2">
    <name type="scientific">Rotaria magnacalcarata</name>
    <dbReference type="NCBI Taxonomy" id="392030"/>
    <lineage>
        <taxon>Eukaryota</taxon>
        <taxon>Metazoa</taxon>
        <taxon>Spiralia</taxon>
        <taxon>Gnathifera</taxon>
        <taxon>Rotifera</taxon>
        <taxon>Eurotatoria</taxon>
        <taxon>Bdelloidea</taxon>
        <taxon>Philodinida</taxon>
        <taxon>Philodinidae</taxon>
        <taxon>Rotaria</taxon>
    </lineage>
</organism>
<reference evidence="1" key="1">
    <citation type="submission" date="2021-02" db="EMBL/GenBank/DDBJ databases">
        <authorList>
            <person name="Nowell W R."/>
        </authorList>
    </citation>
    <scope>NUCLEOTIDE SEQUENCE</scope>
</reference>
<dbReference type="Proteomes" id="UP000663842">
    <property type="component" value="Unassembled WGS sequence"/>
</dbReference>
<sequence>MSLEAQFYEARRRQNFIERRQSFHTLNDLAKQEQKSDYGSLHIPVRLIRADEKDERYTCVPMHRTKLNTSDQSIYQRNRDIYPRRPPPLTNRIKRAVQHAKLRHRFSVCYSLENTMNI</sequence>